<organism evidence="1 2">
    <name type="scientific">Raphanus sativus</name>
    <name type="common">Radish</name>
    <name type="synonym">Raphanus raphanistrum var. sativus</name>
    <dbReference type="NCBI Taxonomy" id="3726"/>
    <lineage>
        <taxon>Eukaryota</taxon>
        <taxon>Viridiplantae</taxon>
        <taxon>Streptophyta</taxon>
        <taxon>Embryophyta</taxon>
        <taxon>Tracheophyta</taxon>
        <taxon>Spermatophyta</taxon>
        <taxon>Magnoliopsida</taxon>
        <taxon>eudicotyledons</taxon>
        <taxon>Gunneridae</taxon>
        <taxon>Pentapetalae</taxon>
        <taxon>rosids</taxon>
        <taxon>malvids</taxon>
        <taxon>Brassicales</taxon>
        <taxon>Brassicaceae</taxon>
        <taxon>Brassiceae</taxon>
        <taxon>Raphanus</taxon>
    </lineage>
</organism>
<keyword evidence="1" id="KW-1185">Reference proteome</keyword>
<gene>
    <name evidence="2" type="primary">LOC130499746</name>
</gene>
<reference evidence="1" key="1">
    <citation type="journal article" date="2019" name="Database">
        <title>The radish genome database (RadishGD): an integrated information resource for radish genomics.</title>
        <authorList>
            <person name="Yu H.J."/>
            <person name="Baek S."/>
            <person name="Lee Y.J."/>
            <person name="Cho A."/>
            <person name="Mun J.H."/>
        </authorList>
    </citation>
    <scope>NUCLEOTIDE SEQUENCE [LARGE SCALE GENOMIC DNA]</scope>
    <source>
        <strain evidence="1">cv. WK10039</strain>
    </source>
</reference>
<proteinExistence type="predicted"/>
<evidence type="ECO:0000313" key="1">
    <source>
        <dbReference type="Proteomes" id="UP000504610"/>
    </source>
</evidence>
<protein>
    <submittedName>
        <fullName evidence="2">Uncharacterized protein LOC130499746 isoform X1</fullName>
    </submittedName>
</protein>
<dbReference type="KEGG" id="rsz:130499746"/>
<dbReference type="RefSeq" id="XP_056850091.1">
    <property type="nucleotide sequence ID" value="XM_056994111.1"/>
</dbReference>
<dbReference type="AlphaFoldDB" id="A0A9W3CEN5"/>
<dbReference type="OrthoDB" id="10648509at2759"/>
<name>A0A9W3CEN5_RAPSA</name>
<sequence length="283" mass="32660">MMSEGVIHYITLEPVYVQAAVNLYISSFKAKRIHDYNDNSTLLSIYDSNVIVTSGTPPSKNTVLELLLDRDSLQAIKQDPRFIESELESDLEKERCTVKLWGPFGVCWLLTEYKKDYSDLYPHIDSCEKEMSEIRNIRFVYESEDIVKFCETPLRAIFDELERVNSFRQSLAVTLLLNPTMCDLESLEEWMTSVEFYAPLVLEEIKIGSTVTSDLLVLRSSLADSFRQLVKRMQTGRTSRTSLKIKPTTDNQSRRVKQTLGILGQRIKNNPWKHNTCRLKAKT</sequence>
<accession>A0A9W3CEN5</accession>
<dbReference type="GeneID" id="130499746"/>
<reference evidence="2" key="2">
    <citation type="submission" date="2025-08" db="UniProtKB">
        <authorList>
            <consortium name="RefSeq"/>
        </authorList>
    </citation>
    <scope>IDENTIFICATION</scope>
    <source>
        <tissue evidence="2">Leaf</tissue>
    </source>
</reference>
<dbReference type="Proteomes" id="UP000504610">
    <property type="component" value="Chromosome 2"/>
</dbReference>
<evidence type="ECO:0000313" key="2">
    <source>
        <dbReference type="RefSeq" id="XP_056850091.1"/>
    </source>
</evidence>